<keyword evidence="2" id="KW-0863">Zinc-finger</keyword>
<evidence type="ECO:0000256" key="4">
    <source>
        <dbReference type="SAM" id="SignalP"/>
    </source>
</evidence>
<reference evidence="6 7" key="1">
    <citation type="submission" date="2015-10" db="EMBL/GenBank/DDBJ databases">
        <title>Genome analyses suggest a sexual origin of heterokaryosis in a supposedly ancient asexual fungus.</title>
        <authorList>
            <person name="Ropars J."/>
            <person name="Sedzielewska K."/>
            <person name="Noel J."/>
            <person name="Charron P."/>
            <person name="Farinelli L."/>
            <person name="Marton T."/>
            <person name="Kruger M."/>
            <person name="Pelin A."/>
            <person name="Brachmann A."/>
            <person name="Corradi N."/>
        </authorList>
    </citation>
    <scope>NUCLEOTIDE SEQUENCE [LARGE SCALE GENOMIC DNA]</scope>
    <source>
        <strain evidence="6 7">A4</strain>
    </source>
</reference>
<evidence type="ECO:0000256" key="3">
    <source>
        <dbReference type="ARBA" id="ARBA00022833"/>
    </source>
</evidence>
<evidence type="ECO:0000313" key="6">
    <source>
        <dbReference type="EMBL" id="PKY46554.1"/>
    </source>
</evidence>
<dbReference type="AlphaFoldDB" id="A0A2I1GIU8"/>
<feature type="chain" id="PRO_5014185047" description="3CxxC-type domain-containing protein" evidence="4">
    <location>
        <begin position="16"/>
        <end position="228"/>
    </location>
</feature>
<dbReference type="InterPro" id="IPR027377">
    <property type="entry name" value="ZAR1/RTP1-5-like_Znf-3CxxC"/>
</dbReference>
<comment type="caution">
    <text evidence="6">The sequence shown here is derived from an EMBL/GenBank/DDBJ whole genome shotgun (WGS) entry which is preliminary data.</text>
</comment>
<dbReference type="VEuPathDB" id="FungiDB:RhiirFUN_022325"/>
<dbReference type="GO" id="GO:0008270">
    <property type="term" value="F:zinc ion binding"/>
    <property type="evidence" value="ECO:0007669"/>
    <property type="project" value="UniProtKB-KW"/>
</dbReference>
<dbReference type="EMBL" id="LLXI01000462">
    <property type="protein sequence ID" value="PKY46554.1"/>
    <property type="molecule type" value="Genomic_DNA"/>
</dbReference>
<keyword evidence="7" id="KW-1185">Reference proteome</keyword>
<accession>A0A2I1GIU8</accession>
<sequence length="228" mass="27208">MNKSIILKFSALVLARLFKQTIKRNLTTTPPLLQEKKKQYGYNLVKKNESKRKTFQEAKKRIYYKFFCKCGEGFNSFPEFLEHVRTLHKIENLDFQEILTKKNGIGRGIKFYWSLSCQCGHRFSSSLCNADLKAREGQIEILKKYRLQCLKCKKYAKFDVEELLDKFLKERFKQKLVYNFYKKEFAEFENERDSEKILEGHIETLCEKCKLLRRHCGSESSYQEQISL</sequence>
<name>A0A2I1GIU8_9GLOM</name>
<proteinExistence type="predicted"/>
<protein>
    <recommendedName>
        <fullName evidence="5">3CxxC-type domain-containing protein</fullName>
    </recommendedName>
</protein>
<dbReference type="VEuPathDB" id="FungiDB:RhiirA1_420289"/>
<dbReference type="Proteomes" id="UP000234323">
    <property type="component" value="Unassembled WGS sequence"/>
</dbReference>
<gene>
    <name evidence="6" type="ORF">RhiirA4_402615</name>
</gene>
<dbReference type="VEuPathDB" id="FungiDB:FUN_017015"/>
<feature type="signal peptide" evidence="4">
    <location>
        <begin position="1"/>
        <end position="15"/>
    </location>
</feature>
<keyword evidence="3" id="KW-0862">Zinc</keyword>
<keyword evidence="4" id="KW-0732">Signal</keyword>
<evidence type="ECO:0000259" key="5">
    <source>
        <dbReference type="Pfam" id="PF13695"/>
    </source>
</evidence>
<keyword evidence="1" id="KW-0479">Metal-binding</keyword>
<organism evidence="6 7">
    <name type="scientific">Rhizophagus irregularis</name>
    <dbReference type="NCBI Taxonomy" id="588596"/>
    <lineage>
        <taxon>Eukaryota</taxon>
        <taxon>Fungi</taxon>
        <taxon>Fungi incertae sedis</taxon>
        <taxon>Mucoromycota</taxon>
        <taxon>Glomeromycotina</taxon>
        <taxon>Glomeromycetes</taxon>
        <taxon>Glomerales</taxon>
        <taxon>Glomeraceae</taxon>
        <taxon>Rhizophagus</taxon>
    </lineage>
</organism>
<evidence type="ECO:0000313" key="7">
    <source>
        <dbReference type="Proteomes" id="UP000234323"/>
    </source>
</evidence>
<feature type="domain" description="3CxxC-type" evidence="5">
    <location>
        <begin position="111"/>
        <end position="211"/>
    </location>
</feature>
<evidence type="ECO:0000256" key="1">
    <source>
        <dbReference type="ARBA" id="ARBA00022723"/>
    </source>
</evidence>
<feature type="non-terminal residue" evidence="6">
    <location>
        <position position="228"/>
    </location>
</feature>
<evidence type="ECO:0000256" key="2">
    <source>
        <dbReference type="ARBA" id="ARBA00022771"/>
    </source>
</evidence>
<dbReference type="Pfam" id="PF13695">
    <property type="entry name" value="Zn_ribbon_3CxxC"/>
    <property type="match status" value="1"/>
</dbReference>